<dbReference type="EMBL" id="MU150240">
    <property type="protein sequence ID" value="KAF9466649.1"/>
    <property type="molecule type" value="Genomic_DNA"/>
</dbReference>
<feature type="compositionally biased region" description="Polar residues" evidence="2">
    <location>
        <begin position="260"/>
        <end position="278"/>
    </location>
</feature>
<evidence type="ECO:0000313" key="5">
    <source>
        <dbReference type="Proteomes" id="UP000807353"/>
    </source>
</evidence>
<keyword evidence="1" id="KW-0496">Mitochondrion</keyword>
<keyword evidence="5" id="KW-1185">Reference proteome</keyword>
<accession>A0A9P5YDH6</accession>
<dbReference type="SUPFAM" id="SSF56784">
    <property type="entry name" value="HAD-like"/>
    <property type="match status" value="1"/>
</dbReference>
<dbReference type="GO" id="GO:0015031">
    <property type="term" value="P:protein transport"/>
    <property type="evidence" value="ECO:0007669"/>
    <property type="project" value="UniProtKB-KW"/>
</dbReference>
<comment type="caution">
    <text evidence="4">The sequence shown here is derived from an EMBL/GenBank/DDBJ whole genome shotgun (WGS) entry which is preliminary data.</text>
</comment>
<feature type="compositionally biased region" description="Basic and acidic residues" evidence="2">
    <location>
        <begin position="279"/>
        <end position="297"/>
    </location>
</feature>
<evidence type="ECO:0000256" key="2">
    <source>
        <dbReference type="SAM" id="MobiDB-lite"/>
    </source>
</evidence>
<organism evidence="4 5">
    <name type="scientific">Collybia nuda</name>
    <dbReference type="NCBI Taxonomy" id="64659"/>
    <lineage>
        <taxon>Eukaryota</taxon>
        <taxon>Fungi</taxon>
        <taxon>Dikarya</taxon>
        <taxon>Basidiomycota</taxon>
        <taxon>Agaricomycotina</taxon>
        <taxon>Agaricomycetes</taxon>
        <taxon>Agaricomycetidae</taxon>
        <taxon>Agaricales</taxon>
        <taxon>Tricholomatineae</taxon>
        <taxon>Clitocybaceae</taxon>
        <taxon>Collybia</taxon>
    </lineage>
</organism>
<feature type="region of interest" description="Disordered" evidence="2">
    <location>
        <begin position="257"/>
        <end position="330"/>
    </location>
</feature>
<dbReference type="GO" id="GO:0005744">
    <property type="term" value="C:TIM23 mitochondrial import inner membrane translocase complex"/>
    <property type="evidence" value="ECO:0007669"/>
    <property type="project" value="UniProtKB-UniRule"/>
</dbReference>
<keyword evidence="1" id="KW-0653">Protein transport</keyword>
<proteinExistence type="inferred from homology"/>
<feature type="compositionally biased region" description="Polar residues" evidence="2">
    <location>
        <begin position="62"/>
        <end position="74"/>
    </location>
</feature>
<gene>
    <name evidence="4" type="ORF">BDZ94DRAFT_1186690</name>
</gene>
<protein>
    <recommendedName>
        <fullName evidence="1">Mitochondrial import inner membrane translocase subunit TIM50</fullName>
    </recommendedName>
</protein>
<name>A0A9P5YDH6_9AGAR</name>
<evidence type="ECO:0000259" key="3">
    <source>
        <dbReference type="PROSITE" id="PS50969"/>
    </source>
</evidence>
<keyword evidence="1" id="KW-0811">Translocation</keyword>
<comment type="subunit">
    <text evidence="1">Component of the TIM23 complex.</text>
</comment>
<dbReference type="Proteomes" id="UP000807353">
    <property type="component" value="Unassembled WGS sequence"/>
</dbReference>
<comment type="subcellular location">
    <subcellularLocation>
        <location evidence="1">Mitochondrion inner membrane</location>
        <topology evidence="1">Single-pass membrane protein</topology>
    </subcellularLocation>
</comment>
<feature type="compositionally biased region" description="Polar residues" evidence="2">
    <location>
        <begin position="1"/>
        <end position="10"/>
    </location>
</feature>
<dbReference type="Pfam" id="PF03031">
    <property type="entry name" value="NIF"/>
    <property type="match status" value="1"/>
</dbReference>
<comment type="function">
    <text evidence="1">Essential component of the TIM23 complex, a complex that mediates the translocation of transit peptide-containing proteins across the mitochondrial inner membrane.</text>
</comment>
<dbReference type="AlphaFoldDB" id="A0A9P5YDH6"/>
<feature type="compositionally biased region" description="Basic residues" evidence="2">
    <location>
        <begin position="303"/>
        <end position="318"/>
    </location>
</feature>
<dbReference type="InterPro" id="IPR004274">
    <property type="entry name" value="FCP1_dom"/>
</dbReference>
<comment type="similarity">
    <text evidence="1">Belongs to the TIM50 family.</text>
</comment>
<dbReference type="InterPro" id="IPR050365">
    <property type="entry name" value="TIM50"/>
</dbReference>
<feature type="region of interest" description="Disordered" evidence="2">
    <location>
        <begin position="1"/>
        <end position="27"/>
    </location>
</feature>
<evidence type="ECO:0000256" key="1">
    <source>
        <dbReference type="RuleBase" id="RU365079"/>
    </source>
</evidence>
<dbReference type="InterPro" id="IPR023214">
    <property type="entry name" value="HAD_sf"/>
</dbReference>
<feature type="region of interest" description="Disordered" evidence="2">
    <location>
        <begin position="48"/>
        <end position="87"/>
    </location>
</feature>
<keyword evidence="1" id="KW-0809">Transit peptide</keyword>
<dbReference type="PANTHER" id="PTHR12210">
    <property type="entry name" value="DULLARD PROTEIN PHOSPHATASE"/>
    <property type="match status" value="1"/>
</dbReference>
<reference evidence="4" key="1">
    <citation type="submission" date="2020-11" db="EMBL/GenBank/DDBJ databases">
        <authorList>
            <consortium name="DOE Joint Genome Institute"/>
            <person name="Ahrendt S."/>
            <person name="Riley R."/>
            <person name="Andreopoulos W."/>
            <person name="Labutti K."/>
            <person name="Pangilinan J."/>
            <person name="Ruiz-Duenas F.J."/>
            <person name="Barrasa J.M."/>
            <person name="Sanchez-Garcia M."/>
            <person name="Camarero S."/>
            <person name="Miyauchi S."/>
            <person name="Serrano A."/>
            <person name="Linde D."/>
            <person name="Babiker R."/>
            <person name="Drula E."/>
            <person name="Ayuso-Fernandez I."/>
            <person name="Pacheco R."/>
            <person name="Padilla G."/>
            <person name="Ferreira P."/>
            <person name="Barriuso J."/>
            <person name="Kellner H."/>
            <person name="Castanera R."/>
            <person name="Alfaro M."/>
            <person name="Ramirez L."/>
            <person name="Pisabarro A.G."/>
            <person name="Kuo A."/>
            <person name="Tritt A."/>
            <person name="Lipzen A."/>
            <person name="He G."/>
            <person name="Yan M."/>
            <person name="Ng V."/>
            <person name="Cullen D."/>
            <person name="Martin F."/>
            <person name="Rosso M.-N."/>
            <person name="Henrissat B."/>
            <person name="Hibbett D."/>
            <person name="Martinez A.T."/>
            <person name="Grigoriev I.V."/>
        </authorList>
    </citation>
    <scope>NUCLEOTIDE SEQUENCE</scope>
    <source>
        <strain evidence="4">CBS 247.69</strain>
    </source>
</reference>
<dbReference type="PROSITE" id="PS50969">
    <property type="entry name" value="FCP1"/>
    <property type="match status" value="1"/>
</dbReference>
<dbReference type="SMART" id="SM00577">
    <property type="entry name" value="CPDc"/>
    <property type="match status" value="1"/>
</dbReference>
<feature type="domain" description="FCP1 homology" evidence="3">
    <location>
        <begin position="28"/>
        <end position="242"/>
    </location>
</feature>
<evidence type="ECO:0000313" key="4">
    <source>
        <dbReference type="EMBL" id="KAF9466649.1"/>
    </source>
</evidence>
<dbReference type="InterPro" id="IPR036412">
    <property type="entry name" value="HAD-like_sf"/>
</dbReference>
<dbReference type="OrthoDB" id="1711508at2759"/>
<keyword evidence="1" id="KW-0813">Transport</keyword>
<sequence>MPMSTPTPTISDDYIRESEKPSAFIEDPSSSRKLLILDLNGTLVFRSPHYPREYKPRHRRNNYSQNPQDRTSSPPHNPDPYADPTALRPLRTVYPRPYLTPFREYLFHPSTREWLDTMVWSSAQPHSVADMVEKCFGEKKDDLVAVWARDTLGLAAKDYNRKTQTTKDLAKPWAALPLPSSDPRTWPMSTSADRFYSARTTILLDDSPLKAHLQPYNHLCIREYVAELRNADLAFRSSEEALLRRNAEGLEEQEFALTGSEVQSSASESPVTERFNQNDADKTSERHQGFDRGKLGSEDVNTGKRKRRRRPKHKKHAVGQRGTATDDQMTSPISYASASTYDQTLLAVIGILHNIKRESNIAGWMRSGGPLNCQTQGKREADHEGEGSLHIFQGEGRKIKRRRTSQELHSADVAAVATSLLNTPVIKSYPSNADGAITTQNNTGLWYEDSLSMAYWVRRGVEALEELTIEIAPGVEA</sequence>
<dbReference type="Gene3D" id="3.40.50.1000">
    <property type="entry name" value="HAD superfamily/HAD-like"/>
    <property type="match status" value="1"/>
</dbReference>